<comment type="caution">
    <text evidence="3">The sequence shown here is derived from an EMBL/GenBank/DDBJ whole genome shotgun (WGS) entry which is preliminary data.</text>
</comment>
<proteinExistence type="predicted"/>
<dbReference type="NCBIfam" id="TIGR00976">
    <property type="entry name" value="CocE_NonD"/>
    <property type="match status" value="1"/>
</dbReference>
<dbReference type="InterPro" id="IPR000383">
    <property type="entry name" value="Xaa-Pro-like_dom"/>
</dbReference>
<accession>A0ABW0IB32</accession>
<keyword evidence="4" id="KW-1185">Reference proteome</keyword>
<feature type="domain" description="Xaa-Pro dipeptidyl-peptidase C-terminal" evidence="2">
    <location>
        <begin position="432"/>
        <end position="690"/>
    </location>
</feature>
<evidence type="ECO:0000313" key="3">
    <source>
        <dbReference type="EMBL" id="MFC5409561.1"/>
    </source>
</evidence>
<dbReference type="SMART" id="SM00939">
    <property type="entry name" value="PepX_C"/>
    <property type="match status" value="1"/>
</dbReference>
<dbReference type="Pfam" id="PF02129">
    <property type="entry name" value="Peptidase_S15"/>
    <property type="match status" value="1"/>
</dbReference>
<dbReference type="Gene3D" id="2.60.120.260">
    <property type="entry name" value="Galactose-binding domain-like"/>
    <property type="match status" value="1"/>
</dbReference>
<dbReference type="Pfam" id="PF08530">
    <property type="entry name" value="PepX_C"/>
    <property type="match status" value="1"/>
</dbReference>
<dbReference type="EMBL" id="JBHSMA010000002">
    <property type="protein sequence ID" value="MFC5409561.1"/>
    <property type="molecule type" value="Genomic_DNA"/>
</dbReference>
<dbReference type="InterPro" id="IPR005674">
    <property type="entry name" value="CocE/Ser_esterase"/>
</dbReference>
<name>A0ABW0IB32_9BACT</name>
<evidence type="ECO:0000256" key="1">
    <source>
        <dbReference type="ARBA" id="ARBA00022801"/>
    </source>
</evidence>
<dbReference type="InterPro" id="IPR029058">
    <property type="entry name" value="AB_hydrolase_fold"/>
</dbReference>
<sequence>MEDFIPKTTSPAYGGSITYGERGGHSWRPYSNGEWLTMMDAHLQKGIRQNRSGQSQRINQPCMQSMSKKPAIFRFLLLWVSVALVHPLFAQPVTNKADSLYIVQNYTKMERMVPMRDGVKLFTSIYVPKNPSQNYPIMLGRTPYSVAPYGEDKYKTSLGPSMAFARDGYIFVYQDVRGRWMSEGEFVAVRPHIPDKKKKTDVDESSDTYDTIDWLLRNIPNNNGRVGTWGISAPGFYTTMTAIDAHPALKAVSPQAPVTDWYMGDDRHHNGAFFLMGTFAFLSSFGQPRPVPTTKSGPRFTEYGTPDSYQFYMNVGPLSKVNEKYFRGENKLWQEMMVHDNYDEYWQSRTPVPHLKNIKPAVMTVGGWFDQEDLYGPLKTYAGIESKNPKTKNLLVMGPWIHGGWARGNGDVLGNIRFGAKTAPYYREKMELPFFNHYLKDGPDPQLPEASIFLTGANEWNQYSQWPPKESEERNLYLHANGKLSFDAPKETESVFDEYVNDPKKPVPYTNNVQITRGSDFMYEDQRFAATRPDVMVYESEPLTEDLTITGNVMANLFVSTTGTDADFVVKLIDVYPDTSKATSPIPTTKMAGFQLMVRGEVMRAKFRNSFSKPEPMKPGQVTEVTFDMQDAAHTFKKGHKLMVQVQSSWFPLVDRNPGTFMNIYDATDADFQKTTNRVYFSNKAPSHVKVRVLNKGI</sequence>
<evidence type="ECO:0000313" key="4">
    <source>
        <dbReference type="Proteomes" id="UP001596106"/>
    </source>
</evidence>
<keyword evidence="1 3" id="KW-0378">Hydrolase</keyword>
<dbReference type="InterPro" id="IPR013736">
    <property type="entry name" value="Xaa-Pro_dipept_C"/>
</dbReference>
<dbReference type="SUPFAM" id="SSF53474">
    <property type="entry name" value="alpha/beta-Hydrolases"/>
    <property type="match status" value="1"/>
</dbReference>
<dbReference type="GO" id="GO:0016787">
    <property type="term" value="F:hydrolase activity"/>
    <property type="evidence" value="ECO:0007669"/>
    <property type="project" value="UniProtKB-KW"/>
</dbReference>
<dbReference type="Gene3D" id="3.40.50.1820">
    <property type="entry name" value="alpha/beta hydrolase"/>
    <property type="match status" value="1"/>
</dbReference>
<protein>
    <submittedName>
        <fullName evidence="3">CocE/NonD family hydrolase</fullName>
    </submittedName>
</protein>
<dbReference type="Gene3D" id="1.10.3020.10">
    <property type="entry name" value="alpha-amino acid ester hydrolase ( Helical cap domain)"/>
    <property type="match status" value="1"/>
</dbReference>
<dbReference type="InterPro" id="IPR008979">
    <property type="entry name" value="Galactose-bd-like_sf"/>
</dbReference>
<dbReference type="RefSeq" id="WP_379843707.1">
    <property type="nucleotide sequence ID" value="NZ_JBHSMA010000002.1"/>
</dbReference>
<gene>
    <name evidence="3" type="ORF">ACFPMF_09600</name>
</gene>
<dbReference type="SUPFAM" id="SSF49785">
    <property type="entry name" value="Galactose-binding domain-like"/>
    <property type="match status" value="1"/>
</dbReference>
<dbReference type="Proteomes" id="UP001596106">
    <property type="component" value="Unassembled WGS sequence"/>
</dbReference>
<evidence type="ECO:0000259" key="2">
    <source>
        <dbReference type="SMART" id="SM00939"/>
    </source>
</evidence>
<reference evidence="4" key="1">
    <citation type="journal article" date="2019" name="Int. J. Syst. Evol. Microbiol.">
        <title>The Global Catalogue of Microorganisms (GCM) 10K type strain sequencing project: providing services to taxonomists for standard genome sequencing and annotation.</title>
        <authorList>
            <consortium name="The Broad Institute Genomics Platform"/>
            <consortium name="The Broad Institute Genome Sequencing Center for Infectious Disease"/>
            <person name="Wu L."/>
            <person name="Ma J."/>
        </authorList>
    </citation>
    <scope>NUCLEOTIDE SEQUENCE [LARGE SCALE GENOMIC DNA]</scope>
    <source>
        <strain evidence="4">CCUG 55250</strain>
    </source>
</reference>
<organism evidence="3 4">
    <name type="scientific">Larkinella bovis</name>
    <dbReference type="NCBI Taxonomy" id="683041"/>
    <lineage>
        <taxon>Bacteria</taxon>
        <taxon>Pseudomonadati</taxon>
        <taxon>Bacteroidota</taxon>
        <taxon>Cytophagia</taxon>
        <taxon>Cytophagales</taxon>
        <taxon>Spirosomataceae</taxon>
        <taxon>Larkinella</taxon>
    </lineage>
</organism>